<dbReference type="Proteomes" id="UP000019141">
    <property type="component" value="Unassembled WGS sequence"/>
</dbReference>
<dbReference type="InterPro" id="IPR051933">
    <property type="entry name" value="Resuscitation_pf_RpfB"/>
</dbReference>
<dbReference type="CDD" id="cd14667">
    <property type="entry name" value="3D_containing_proteins"/>
    <property type="match status" value="1"/>
</dbReference>
<dbReference type="InterPro" id="IPR059180">
    <property type="entry name" value="3D_YorM"/>
</dbReference>
<dbReference type="HOGENOM" id="CLU_1479808_0_0_7"/>
<dbReference type="GO" id="GO:0004553">
    <property type="term" value="F:hydrolase activity, hydrolyzing O-glycosyl compounds"/>
    <property type="evidence" value="ECO:0007669"/>
    <property type="project" value="InterPro"/>
</dbReference>
<keyword evidence="4" id="KW-1185">Reference proteome</keyword>
<dbReference type="AlphaFoldDB" id="W4LDH3"/>
<protein>
    <recommendedName>
        <fullName evidence="2">3D domain-containing protein</fullName>
    </recommendedName>
</protein>
<proteinExistence type="predicted"/>
<gene>
    <name evidence="3" type="ORF">ETSY1_29330</name>
</gene>
<dbReference type="Gene3D" id="2.40.40.10">
    <property type="entry name" value="RlpA-like domain"/>
    <property type="match status" value="1"/>
</dbReference>
<name>W4LDH3_ENTF1</name>
<accession>W4LDH3</accession>
<dbReference type="SUPFAM" id="SSF50685">
    <property type="entry name" value="Barwin-like endoglucanases"/>
    <property type="match status" value="1"/>
</dbReference>
<dbReference type="PANTHER" id="PTHR39160:SF4">
    <property type="entry name" value="RESUSCITATION-PROMOTING FACTOR RPFB"/>
    <property type="match status" value="1"/>
</dbReference>
<comment type="caution">
    <text evidence="3">The sequence shown here is derived from an EMBL/GenBank/DDBJ whole genome shotgun (WGS) entry which is preliminary data.</text>
</comment>
<reference evidence="3 4" key="1">
    <citation type="journal article" date="2014" name="Nature">
        <title>An environmental bacterial taxon with a large and distinct metabolic repertoire.</title>
        <authorList>
            <person name="Wilson M.C."/>
            <person name="Mori T."/>
            <person name="Ruckert C."/>
            <person name="Uria A.R."/>
            <person name="Helf M.J."/>
            <person name="Takada K."/>
            <person name="Gernert C."/>
            <person name="Steffens U.A."/>
            <person name="Heycke N."/>
            <person name="Schmitt S."/>
            <person name="Rinke C."/>
            <person name="Helfrich E.J."/>
            <person name="Brachmann A.O."/>
            <person name="Gurgui C."/>
            <person name="Wakimoto T."/>
            <person name="Kracht M."/>
            <person name="Crusemann M."/>
            <person name="Hentschel U."/>
            <person name="Abe I."/>
            <person name="Matsunaga S."/>
            <person name="Kalinowski J."/>
            <person name="Takeyama H."/>
            <person name="Piel J."/>
        </authorList>
    </citation>
    <scope>NUCLEOTIDE SEQUENCE [LARGE SCALE GENOMIC DNA]</scope>
    <source>
        <strain evidence="4">TSY1</strain>
    </source>
</reference>
<dbReference type="GO" id="GO:0019867">
    <property type="term" value="C:outer membrane"/>
    <property type="evidence" value="ECO:0007669"/>
    <property type="project" value="InterPro"/>
</dbReference>
<dbReference type="PANTHER" id="PTHR39160">
    <property type="entry name" value="CELL WALL-BINDING PROTEIN YOCH"/>
    <property type="match status" value="1"/>
</dbReference>
<sequence length="150" mass="17088">MVSNPVTRSYGRWWRYLGMVALVLCLCSACAHYDQREMVVTAYSDDPISTNWRRGKILFWRAYVASGPNKGKRKRVGITSSGTRARYGTIAADTKYYPYGTVMIIPGYGKGVVEDIGSAIKGPNRLDVFFGTRKRALKWGRQRLRVKIRR</sequence>
<dbReference type="GO" id="GO:0009254">
    <property type="term" value="P:peptidoglycan turnover"/>
    <property type="evidence" value="ECO:0007669"/>
    <property type="project" value="InterPro"/>
</dbReference>
<evidence type="ECO:0000259" key="2">
    <source>
        <dbReference type="Pfam" id="PF06725"/>
    </source>
</evidence>
<dbReference type="EMBL" id="AZHW01000874">
    <property type="protein sequence ID" value="ETW95760.1"/>
    <property type="molecule type" value="Genomic_DNA"/>
</dbReference>
<dbReference type="InterPro" id="IPR010611">
    <property type="entry name" value="3D_dom"/>
</dbReference>
<dbReference type="InterPro" id="IPR036908">
    <property type="entry name" value="RlpA-like_sf"/>
</dbReference>
<keyword evidence="1" id="KW-0732">Signal</keyword>
<feature type="domain" description="3D" evidence="2">
    <location>
        <begin position="89"/>
        <end position="147"/>
    </location>
</feature>
<evidence type="ECO:0000313" key="3">
    <source>
        <dbReference type="EMBL" id="ETW95760.1"/>
    </source>
</evidence>
<dbReference type="Pfam" id="PF06725">
    <property type="entry name" value="3D"/>
    <property type="match status" value="1"/>
</dbReference>
<evidence type="ECO:0000256" key="1">
    <source>
        <dbReference type="ARBA" id="ARBA00022729"/>
    </source>
</evidence>
<organism evidence="3 4">
    <name type="scientific">Entotheonella factor</name>
    <dbReference type="NCBI Taxonomy" id="1429438"/>
    <lineage>
        <taxon>Bacteria</taxon>
        <taxon>Pseudomonadati</taxon>
        <taxon>Nitrospinota/Tectimicrobiota group</taxon>
        <taxon>Candidatus Tectimicrobiota</taxon>
        <taxon>Candidatus Entotheonellia</taxon>
        <taxon>Candidatus Entotheonellales</taxon>
        <taxon>Candidatus Entotheonellaceae</taxon>
        <taxon>Candidatus Entotheonella</taxon>
    </lineage>
</organism>
<evidence type="ECO:0000313" key="4">
    <source>
        <dbReference type="Proteomes" id="UP000019141"/>
    </source>
</evidence>